<feature type="non-terminal residue" evidence="2">
    <location>
        <position position="1"/>
    </location>
</feature>
<feature type="transmembrane region" description="Helical" evidence="1">
    <location>
        <begin position="59"/>
        <end position="86"/>
    </location>
</feature>
<feature type="transmembrane region" description="Helical" evidence="1">
    <location>
        <begin position="202"/>
        <end position="220"/>
    </location>
</feature>
<dbReference type="EMBL" id="JAIXMP010000002">
    <property type="protein sequence ID" value="KAI9276863.1"/>
    <property type="molecule type" value="Genomic_DNA"/>
</dbReference>
<evidence type="ECO:0000313" key="3">
    <source>
        <dbReference type="Proteomes" id="UP001209540"/>
    </source>
</evidence>
<organism evidence="2 3">
    <name type="scientific">Phascolomyces articulosus</name>
    <dbReference type="NCBI Taxonomy" id="60185"/>
    <lineage>
        <taxon>Eukaryota</taxon>
        <taxon>Fungi</taxon>
        <taxon>Fungi incertae sedis</taxon>
        <taxon>Mucoromycota</taxon>
        <taxon>Mucoromycotina</taxon>
        <taxon>Mucoromycetes</taxon>
        <taxon>Mucorales</taxon>
        <taxon>Lichtheimiaceae</taxon>
        <taxon>Phascolomyces</taxon>
    </lineage>
</organism>
<feature type="transmembrane region" description="Helical" evidence="1">
    <location>
        <begin position="9"/>
        <end position="28"/>
    </location>
</feature>
<protein>
    <submittedName>
        <fullName evidence="2">Uncharacterized protein</fullName>
    </submittedName>
</protein>
<keyword evidence="1" id="KW-0472">Membrane</keyword>
<proteinExistence type="predicted"/>
<feature type="transmembrane region" description="Helical" evidence="1">
    <location>
        <begin position="144"/>
        <end position="162"/>
    </location>
</feature>
<keyword evidence="3" id="KW-1185">Reference proteome</keyword>
<keyword evidence="1" id="KW-1133">Transmembrane helix</keyword>
<reference evidence="2" key="1">
    <citation type="journal article" date="2022" name="IScience">
        <title>Evolution of zygomycete secretomes and the origins of terrestrial fungal ecologies.</title>
        <authorList>
            <person name="Chang Y."/>
            <person name="Wang Y."/>
            <person name="Mondo S."/>
            <person name="Ahrendt S."/>
            <person name="Andreopoulos W."/>
            <person name="Barry K."/>
            <person name="Beard J."/>
            <person name="Benny G.L."/>
            <person name="Blankenship S."/>
            <person name="Bonito G."/>
            <person name="Cuomo C."/>
            <person name="Desiro A."/>
            <person name="Gervers K.A."/>
            <person name="Hundley H."/>
            <person name="Kuo A."/>
            <person name="LaButti K."/>
            <person name="Lang B.F."/>
            <person name="Lipzen A."/>
            <person name="O'Donnell K."/>
            <person name="Pangilinan J."/>
            <person name="Reynolds N."/>
            <person name="Sandor L."/>
            <person name="Smith M.E."/>
            <person name="Tsang A."/>
            <person name="Grigoriev I.V."/>
            <person name="Stajich J.E."/>
            <person name="Spatafora J.W."/>
        </authorList>
    </citation>
    <scope>NUCLEOTIDE SEQUENCE</scope>
    <source>
        <strain evidence="2">RSA 2281</strain>
    </source>
</reference>
<dbReference type="Proteomes" id="UP001209540">
    <property type="component" value="Unassembled WGS sequence"/>
</dbReference>
<dbReference type="InterPro" id="IPR040410">
    <property type="entry name" value="UPF0658_Golgi"/>
</dbReference>
<keyword evidence="1" id="KW-0812">Transmembrane</keyword>
<sequence>SVYQNMPEVMALAVIDLICAILGCVQIVQSKKTAGMIEAVEPEMTTGTIDDPSVFHLKIVFYLAIVVTVLLGLFSFTFIYLSYMVLREVGWKIYKKIGADMRIQRLYTVFQLFVLTLKIDIFVEFLVSIFYVTQLATDNGGFEWQTWIQLVITVMILPMLYFAREAVALEKKWWMVIFIIFQLILVFGFALMISLTTEPGNFWYTYIVIIGLIFALVRYIHPILFSVQLPLLLYWLTLFIFLKDNGWIWSMDNEKL</sequence>
<evidence type="ECO:0000256" key="1">
    <source>
        <dbReference type="SAM" id="Phobius"/>
    </source>
</evidence>
<name>A0AAD5KAH8_9FUNG</name>
<feature type="transmembrane region" description="Helical" evidence="1">
    <location>
        <begin position="106"/>
        <end position="132"/>
    </location>
</feature>
<dbReference type="PANTHER" id="PTHR34391">
    <property type="entry name" value="UPF0658 GOLGI APPARATUS MEMBRANE PROTEIN C1952.10C-RELATED"/>
    <property type="match status" value="1"/>
</dbReference>
<dbReference type="AlphaFoldDB" id="A0AAD5KAH8"/>
<evidence type="ECO:0000313" key="2">
    <source>
        <dbReference type="EMBL" id="KAI9276863.1"/>
    </source>
</evidence>
<dbReference type="PANTHER" id="PTHR34391:SF1">
    <property type="entry name" value="UPF0658 GOLGI APPARATUS MEMBRANE PROTEIN C1952.10C-RELATED"/>
    <property type="match status" value="1"/>
</dbReference>
<comment type="caution">
    <text evidence="2">The sequence shown here is derived from an EMBL/GenBank/DDBJ whole genome shotgun (WGS) entry which is preliminary data.</text>
</comment>
<accession>A0AAD5KAH8</accession>
<gene>
    <name evidence="2" type="ORF">BDA99DRAFT_430266</name>
</gene>
<reference evidence="2" key="2">
    <citation type="submission" date="2023-02" db="EMBL/GenBank/DDBJ databases">
        <authorList>
            <consortium name="DOE Joint Genome Institute"/>
            <person name="Mondo S.J."/>
            <person name="Chang Y."/>
            <person name="Wang Y."/>
            <person name="Ahrendt S."/>
            <person name="Andreopoulos W."/>
            <person name="Barry K."/>
            <person name="Beard J."/>
            <person name="Benny G.L."/>
            <person name="Blankenship S."/>
            <person name="Bonito G."/>
            <person name="Cuomo C."/>
            <person name="Desiro A."/>
            <person name="Gervers K.A."/>
            <person name="Hundley H."/>
            <person name="Kuo A."/>
            <person name="LaButti K."/>
            <person name="Lang B.F."/>
            <person name="Lipzen A."/>
            <person name="O'Donnell K."/>
            <person name="Pangilinan J."/>
            <person name="Reynolds N."/>
            <person name="Sandor L."/>
            <person name="Smith M.W."/>
            <person name="Tsang A."/>
            <person name="Grigoriev I.V."/>
            <person name="Stajich J.E."/>
            <person name="Spatafora J.W."/>
        </authorList>
    </citation>
    <scope>NUCLEOTIDE SEQUENCE</scope>
    <source>
        <strain evidence="2">RSA 2281</strain>
    </source>
</reference>
<feature type="transmembrane region" description="Helical" evidence="1">
    <location>
        <begin position="174"/>
        <end position="196"/>
    </location>
</feature>
<dbReference type="GO" id="GO:0005794">
    <property type="term" value="C:Golgi apparatus"/>
    <property type="evidence" value="ECO:0007669"/>
    <property type="project" value="TreeGrafter"/>
</dbReference>